<evidence type="ECO:0000313" key="17">
    <source>
        <dbReference type="Proteomes" id="UP000053688"/>
    </source>
</evidence>
<keyword evidence="10 12" id="KW-0704">Schiff base</keyword>
<dbReference type="GO" id="GO:0019877">
    <property type="term" value="P:diaminopimelate biosynthetic process"/>
    <property type="evidence" value="ECO:0007669"/>
    <property type="project" value="UniProtKB-UniRule"/>
</dbReference>
<feature type="binding site" evidence="12 15">
    <location>
        <position position="39"/>
    </location>
    <ligand>
        <name>pyruvate</name>
        <dbReference type="ChEBI" id="CHEBI:15361"/>
    </ligand>
</feature>
<gene>
    <name evidence="12 16" type="primary">dapA</name>
    <name evidence="16" type="ORF">O1U_0347</name>
</gene>
<dbReference type="UniPathway" id="UPA00034">
    <property type="reaction ID" value="UER00017"/>
</dbReference>
<evidence type="ECO:0000256" key="15">
    <source>
        <dbReference type="PIRSR" id="PIRSR001365-2"/>
    </source>
</evidence>
<comment type="catalytic activity">
    <reaction evidence="11 12">
        <text>L-aspartate 4-semialdehyde + pyruvate = (2S,4S)-4-hydroxy-2,3,4,5-tetrahydrodipicolinate + H2O + H(+)</text>
        <dbReference type="Rhea" id="RHEA:34171"/>
        <dbReference type="ChEBI" id="CHEBI:15361"/>
        <dbReference type="ChEBI" id="CHEBI:15377"/>
        <dbReference type="ChEBI" id="CHEBI:15378"/>
        <dbReference type="ChEBI" id="CHEBI:67139"/>
        <dbReference type="ChEBI" id="CHEBI:537519"/>
        <dbReference type="EC" id="4.3.3.7"/>
    </reaction>
</comment>
<evidence type="ECO:0000256" key="6">
    <source>
        <dbReference type="ARBA" id="ARBA00022605"/>
    </source>
</evidence>
<evidence type="ECO:0000256" key="9">
    <source>
        <dbReference type="ARBA" id="ARBA00023239"/>
    </source>
</evidence>
<keyword evidence="5 12" id="KW-0963">Cytoplasm</keyword>
<dbReference type="eggNOG" id="COG0329">
    <property type="taxonomic scope" value="Bacteria"/>
</dbReference>
<dbReference type="PROSITE" id="PS00665">
    <property type="entry name" value="DHDPS_1"/>
    <property type="match status" value="1"/>
</dbReference>
<dbReference type="InterPro" id="IPR020625">
    <property type="entry name" value="Schiff_base-form_aldolases_AS"/>
</dbReference>
<dbReference type="CDD" id="cd00950">
    <property type="entry name" value="DHDPS"/>
    <property type="match status" value="1"/>
</dbReference>
<dbReference type="EMBL" id="AMSD01000001">
    <property type="protein sequence ID" value="EPE37884.1"/>
    <property type="molecule type" value="Genomic_DNA"/>
</dbReference>
<comment type="pathway">
    <text evidence="2 12">Amino-acid biosynthesis; L-lysine biosynthesis via DAP pathway; (S)-tetrahydrodipicolinate from L-aspartate: step 3/4.</text>
</comment>
<dbReference type="InterPro" id="IPR005263">
    <property type="entry name" value="DapA"/>
</dbReference>
<keyword evidence="6 12" id="KW-0028">Amino-acid biosynthesis</keyword>
<evidence type="ECO:0000256" key="1">
    <source>
        <dbReference type="ARBA" id="ARBA00003294"/>
    </source>
</evidence>
<dbReference type="HAMAP" id="MF_00418">
    <property type="entry name" value="DapA"/>
    <property type="match status" value="1"/>
</dbReference>
<dbReference type="EC" id="4.3.3.7" evidence="4 12"/>
<dbReference type="GO" id="GO:0005829">
    <property type="term" value="C:cytosol"/>
    <property type="evidence" value="ECO:0007669"/>
    <property type="project" value="TreeGrafter"/>
</dbReference>
<dbReference type="PANTHER" id="PTHR12128:SF66">
    <property type="entry name" value="4-HYDROXY-2-OXOGLUTARATE ALDOLASE, MITOCHONDRIAL"/>
    <property type="match status" value="1"/>
</dbReference>
<dbReference type="SUPFAM" id="SSF51569">
    <property type="entry name" value="Aldolase"/>
    <property type="match status" value="1"/>
</dbReference>
<feature type="site" description="Part of a proton relay during catalysis" evidence="12">
    <location>
        <position position="38"/>
    </location>
</feature>
<evidence type="ECO:0000256" key="7">
    <source>
        <dbReference type="ARBA" id="ARBA00022915"/>
    </source>
</evidence>
<protein>
    <recommendedName>
        <fullName evidence="4 12">4-hydroxy-tetrahydrodipicolinate synthase</fullName>
        <shortName evidence="12">HTPA synthase</shortName>
        <ecNumber evidence="4 12">4.3.3.7</ecNumber>
    </recommendedName>
</protein>
<dbReference type="GO" id="GO:0009089">
    <property type="term" value="P:lysine biosynthetic process via diaminopimelate"/>
    <property type="evidence" value="ECO:0007669"/>
    <property type="project" value="UniProtKB-UniRule"/>
</dbReference>
<dbReference type="SMART" id="SM01130">
    <property type="entry name" value="DHDPS"/>
    <property type="match status" value="1"/>
</dbReference>
<dbReference type="PIRSF" id="PIRSF001365">
    <property type="entry name" value="DHDPS"/>
    <property type="match status" value="1"/>
</dbReference>
<evidence type="ECO:0000256" key="10">
    <source>
        <dbReference type="ARBA" id="ARBA00023270"/>
    </source>
</evidence>
<evidence type="ECO:0000256" key="8">
    <source>
        <dbReference type="ARBA" id="ARBA00023154"/>
    </source>
</evidence>
<keyword evidence="7 12" id="KW-0220">Diaminopimelate biosynthesis</keyword>
<evidence type="ECO:0000313" key="16">
    <source>
        <dbReference type="EMBL" id="EPE37884.1"/>
    </source>
</evidence>
<organism evidence="16 17">
    <name type="scientific">Candidatus Photodesmus katoptron Akat1</name>
    <dbReference type="NCBI Taxonomy" id="1236703"/>
    <lineage>
        <taxon>Bacteria</taxon>
        <taxon>Pseudomonadati</taxon>
        <taxon>Pseudomonadota</taxon>
        <taxon>Gammaproteobacteria</taxon>
        <taxon>Vibrionales</taxon>
        <taxon>Vibrionaceae</taxon>
        <taxon>Candidatus Photodesmus</taxon>
    </lineage>
</organism>
<evidence type="ECO:0000256" key="14">
    <source>
        <dbReference type="PIRSR" id="PIRSR001365-1"/>
    </source>
</evidence>
<dbReference type="Pfam" id="PF00701">
    <property type="entry name" value="DHDPS"/>
    <property type="match status" value="1"/>
</dbReference>
<dbReference type="InterPro" id="IPR020624">
    <property type="entry name" value="Schiff_base-form_aldolases_CS"/>
</dbReference>
<dbReference type="AlphaFoldDB" id="S3DL61"/>
<keyword evidence="8 12" id="KW-0457">Lysine biosynthesis</keyword>
<feature type="site" description="Part of a proton relay during catalysis" evidence="12">
    <location>
        <position position="101"/>
    </location>
</feature>
<dbReference type="PRINTS" id="PR00146">
    <property type="entry name" value="DHPICSNTHASE"/>
</dbReference>
<comment type="function">
    <text evidence="1 12">Catalyzes the condensation of (S)-aspartate-beta-semialdehyde [(S)-ASA] and pyruvate to 4-hydroxy-tetrahydrodipicolinate (HTPA).</text>
</comment>
<dbReference type="Proteomes" id="UP000053688">
    <property type="component" value="Unassembled WGS sequence"/>
</dbReference>
<feature type="active site" description="Proton donor/acceptor" evidence="12 14">
    <location>
        <position position="127"/>
    </location>
</feature>
<comment type="subcellular location">
    <subcellularLocation>
        <location evidence="12">Cytoplasm</location>
    </subcellularLocation>
</comment>
<evidence type="ECO:0000256" key="3">
    <source>
        <dbReference type="ARBA" id="ARBA00007592"/>
    </source>
</evidence>
<reference evidence="16 17" key="1">
    <citation type="journal article" date="2014" name="Environ. Microbiol.">
        <title>Genomic signatures of obligate host dependence in the luminous bacterial symbiont of a vertebrate.</title>
        <authorList>
            <person name="Hendry T.A."/>
            <person name="de Wet J.R."/>
            <person name="Dunlap P.V."/>
        </authorList>
    </citation>
    <scope>NUCLEOTIDE SEQUENCE [LARGE SCALE GENOMIC DNA]</scope>
    <source>
        <strain evidence="16 17">Akat1</strain>
    </source>
</reference>
<comment type="caution">
    <text evidence="12">Was originally thought to be a dihydrodipicolinate synthase (DHDPS), catalyzing the condensation of (S)-aspartate-beta-semialdehyde [(S)-ASA] and pyruvate to dihydrodipicolinate (DHDP). However, it was shown in E.coli that the product of the enzymatic reaction is not dihydrodipicolinate but in fact (4S)-4-hydroxy-2,3,4,5-tetrahydro-(2S)-dipicolinic acid (HTPA), and that the consecutive dehydration reaction leading to DHDP is not spontaneous but catalyzed by DapB.</text>
</comment>
<evidence type="ECO:0000256" key="5">
    <source>
        <dbReference type="ARBA" id="ARBA00022490"/>
    </source>
</evidence>
<evidence type="ECO:0000256" key="11">
    <source>
        <dbReference type="ARBA" id="ARBA00047836"/>
    </source>
</evidence>
<dbReference type="PATRIC" id="fig|1236703.3.peg.340"/>
<comment type="subunit">
    <text evidence="12">Homotetramer; dimer of dimers.</text>
</comment>
<feature type="binding site" evidence="12 15">
    <location>
        <position position="197"/>
    </location>
    <ligand>
        <name>pyruvate</name>
        <dbReference type="ChEBI" id="CHEBI:15361"/>
    </ligand>
</feature>
<feature type="active site" description="Schiff-base intermediate with substrate" evidence="12 14">
    <location>
        <position position="155"/>
    </location>
</feature>
<evidence type="ECO:0000256" key="2">
    <source>
        <dbReference type="ARBA" id="ARBA00005120"/>
    </source>
</evidence>
<dbReference type="STRING" id="28176.CF66_2056"/>
<evidence type="ECO:0000256" key="13">
    <source>
        <dbReference type="PIRNR" id="PIRNR001365"/>
    </source>
</evidence>
<comment type="caution">
    <text evidence="16">The sequence shown here is derived from an EMBL/GenBank/DDBJ whole genome shotgun (WGS) entry which is preliminary data.</text>
</comment>
<evidence type="ECO:0000256" key="4">
    <source>
        <dbReference type="ARBA" id="ARBA00012086"/>
    </source>
</evidence>
<name>S3DL61_9GAMM</name>
<dbReference type="NCBIfam" id="TIGR00674">
    <property type="entry name" value="dapA"/>
    <property type="match status" value="1"/>
</dbReference>
<accession>S3DL61</accession>
<dbReference type="PANTHER" id="PTHR12128">
    <property type="entry name" value="DIHYDRODIPICOLINATE SYNTHASE"/>
    <property type="match status" value="1"/>
</dbReference>
<dbReference type="PROSITE" id="PS00666">
    <property type="entry name" value="DHDPS_2"/>
    <property type="match status" value="1"/>
</dbReference>
<comment type="similarity">
    <text evidence="3 12 13">Belongs to the DapA family.</text>
</comment>
<sequence length="291" mass="31764">MALITPLDPNGGIDFISLKILIDYHVKSGTDAIVVTGTTGESVTLTLEEQIKIINKAIEFADDRIPIIAGTGTNSTHKSIALNQLLNNTNIAACLSVTPYYNRPTQEGLYQHYKIIAEATDIPQILYNVPIRTGVDLLPKTVARLAKIKNIVALKDATGDLDRIEIHHKLCGKNFILLSGDDSSALQFIQRGGQGVISVTSNVAAKDMAKMCDLAKKGQFEQANTINKRLMPLNHSLFIESNPIAVKWAAYKIGLISTSKLRSPLTQLSKKARPIVSNAMKKACIYDIKNV</sequence>
<dbReference type="InterPro" id="IPR002220">
    <property type="entry name" value="DapA-like"/>
</dbReference>
<proteinExistence type="inferred from homology"/>
<keyword evidence="9 12" id="KW-0456">Lyase</keyword>
<dbReference type="InterPro" id="IPR013785">
    <property type="entry name" value="Aldolase_TIM"/>
</dbReference>
<evidence type="ECO:0000256" key="12">
    <source>
        <dbReference type="HAMAP-Rule" id="MF_00418"/>
    </source>
</evidence>
<dbReference type="Gene3D" id="3.20.20.70">
    <property type="entry name" value="Aldolase class I"/>
    <property type="match status" value="1"/>
</dbReference>
<dbReference type="GO" id="GO:0008840">
    <property type="term" value="F:4-hydroxy-tetrahydrodipicolinate synthase activity"/>
    <property type="evidence" value="ECO:0007669"/>
    <property type="project" value="UniProtKB-UniRule"/>
</dbReference>
<keyword evidence="17" id="KW-1185">Reference proteome</keyword>